<dbReference type="GO" id="GO:0016020">
    <property type="term" value="C:membrane"/>
    <property type="evidence" value="ECO:0007669"/>
    <property type="project" value="UniProtKB-SubCell"/>
</dbReference>
<feature type="region of interest" description="Disordered" evidence="6">
    <location>
        <begin position="128"/>
        <end position="153"/>
    </location>
</feature>
<evidence type="ECO:0000256" key="1">
    <source>
        <dbReference type="ARBA" id="ARBA00004141"/>
    </source>
</evidence>
<name>A0AAV7EPL7_ARIFI</name>
<evidence type="ECO:0000313" key="9">
    <source>
        <dbReference type="EMBL" id="KAG9449562.1"/>
    </source>
</evidence>
<reference evidence="9 10" key="1">
    <citation type="submission" date="2021-07" db="EMBL/GenBank/DDBJ databases">
        <title>The Aristolochia fimbriata genome: insights into angiosperm evolution, floral development and chemical biosynthesis.</title>
        <authorList>
            <person name="Jiao Y."/>
        </authorList>
    </citation>
    <scope>NUCLEOTIDE SEQUENCE [LARGE SCALE GENOMIC DNA]</scope>
    <source>
        <strain evidence="9">IBCAS-2021</strain>
        <tissue evidence="9">Leaf</tissue>
    </source>
</reference>
<dbReference type="AlphaFoldDB" id="A0AAV7EPL7"/>
<feature type="transmembrane region" description="Helical" evidence="7">
    <location>
        <begin position="316"/>
        <end position="340"/>
    </location>
</feature>
<comment type="subcellular location">
    <subcellularLocation>
        <location evidence="1">Membrane</location>
        <topology evidence="1">Multi-pass membrane protein</topology>
    </subcellularLocation>
</comment>
<dbReference type="InterPro" id="IPR022764">
    <property type="entry name" value="Peptidase_S54_rhomboid_dom"/>
</dbReference>
<dbReference type="Proteomes" id="UP000825729">
    <property type="component" value="Unassembled WGS sequence"/>
</dbReference>
<keyword evidence="3 7" id="KW-0812">Transmembrane</keyword>
<evidence type="ECO:0000256" key="2">
    <source>
        <dbReference type="ARBA" id="ARBA00009045"/>
    </source>
</evidence>
<evidence type="ECO:0000256" key="3">
    <source>
        <dbReference type="ARBA" id="ARBA00022692"/>
    </source>
</evidence>
<dbReference type="SUPFAM" id="SSF144091">
    <property type="entry name" value="Rhomboid-like"/>
    <property type="match status" value="1"/>
</dbReference>
<feature type="compositionally biased region" description="Polar residues" evidence="6">
    <location>
        <begin position="128"/>
        <end position="144"/>
    </location>
</feature>
<dbReference type="GO" id="GO:0004252">
    <property type="term" value="F:serine-type endopeptidase activity"/>
    <property type="evidence" value="ECO:0007669"/>
    <property type="project" value="InterPro"/>
</dbReference>
<dbReference type="PANTHER" id="PTHR43731">
    <property type="entry name" value="RHOMBOID PROTEASE"/>
    <property type="match status" value="1"/>
</dbReference>
<dbReference type="FunFam" id="1.20.1540.10:FF:000017">
    <property type="entry name" value="RHOMBOID-like protein 9, chloroplastic"/>
    <property type="match status" value="1"/>
</dbReference>
<evidence type="ECO:0000256" key="5">
    <source>
        <dbReference type="ARBA" id="ARBA00023136"/>
    </source>
</evidence>
<dbReference type="InterPro" id="IPR035952">
    <property type="entry name" value="Rhomboid-like_sf"/>
</dbReference>
<dbReference type="EMBL" id="JAINDJ010000004">
    <property type="protein sequence ID" value="KAG9449562.1"/>
    <property type="molecule type" value="Genomic_DNA"/>
</dbReference>
<feature type="transmembrane region" description="Helical" evidence="7">
    <location>
        <begin position="482"/>
        <end position="499"/>
    </location>
</feature>
<comment type="caution">
    <text evidence="9">The sequence shown here is derived from an EMBL/GenBank/DDBJ whole genome shotgun (WGS) entry which is preliminary data.</text>
</comment>
<keyword evidence="5 7" id="KW-0472">Membrane</keyword>
<organism evidence="9 10">
    <name type="scientific">Aristolochia fimbriata</name>
    <name type="common">White veined hardy Dutchman's pipe vine</name>
    <dbReference type="NCBI Taxonomy" id="158543"/>
    <lineage>
        <taxon>Eukaryota</taxon>
        <taxon>Viridiplantae</taxon>
        <taxon>Streptophyta</taxon>
        <taxon>Embryophyta</taxon>
        <taxon>Tracheophyta</taxon>
        <taxon>Spermatophyta</taxon>
        <taxon>Magnoliopsida</taxon>
        <taxon>Magnoliidae</taxon>
        <taxon>Piperales</taxon>
        <taxon>Aristolochiaceae</taxon>
        <taxon>Aristolochia</taxon>
    </lineage>
</organism>
<protein>
    <recommendedName>
        <fullName evidence="8">Peptidase S54 rhomboid domain-containing protein</fullName>
    </recommendedName>
</protein>
<comment type="similarity">
    <text evidence="2">Belongs to the peptidase S54 family.</text>
</comment>
<feature type="transmembrane region" description="Helical" evidence="7">
    <location>
        <begin position="352"/>
        <end position="371"/>
    </location>
</feature>
<dbReference type="Pfam" id="PF01694">
    <property type="entry name" value="Rhomboid"/>
    <property type="match status" value="1"/>
</dbReference>
<evidence type="ECO:0000259" key="8">
    <source>
        <dbReference type="Pfam" id="PF01694"/>
    </source>
</evidence>
<proteinExistence type="inferred from homology"/>
<keyword evidence="4 7" id="KW-1133">Transmembrane helix</keyword>
<sequence length="513" mass="57120">MDKAYLHVEFRLDLSQSNYYAFQFQPHLILHTMYLFPLMEVPTFSASCPFSTGQDSTLVAAAGIPWLECLYARSKILPFLYCKKVENLHKFYCMNTHKDGENSSEVRNNVRQLKALDAYLSKIDNRVGEQQNSSMSRNAHGNSQKTEELGVESSPYLSNKVKDVLDRNEPLKLRSGLGSLDSYFGKLNSGVSSLKNGISRSNGETFTPNQMTESCAVGDECDDEKEDSYADMRIYMSPQINDDVNGHNATGSENYLDSQPYDVGHDLTLINFLISINVAVSIFEMASPMKNPDVEHLSLPLAYGAKINHLILDGEWWRLVTPMFLHSGFLHVALGCWVLLTFGPQVSRGYGPFTFFLIYVLGGISGNLSSFLHTSELTVGGTGPVFATLGAWFIYQIQNKELVSKEESERMFQKAVITILLSLLLSNFELVDDWTHMGALVAGLFYGFLTCPTMEMGNPSRGNGQDEGIAIIRGQAGPCRSFIIFTIFILILSSLLLLLEPQLGFLDLDGSQL</sequence>
<dbReference type="InterPro" id="IPR050925">
    <property type="entry name" value="Rhomboid_protease_S54"/>
</dbReference>
<evidence type="ECO:0000256" key="6">
    <source>
        <dbReference type="SAM" id="MobiDB-lite"/>
    </source>
</evidence>
<gene>
    <name evidence="9" type="ORF">H6P81_009527</name>
</gene>
<dbReference type="Gene3D" id="1.20.1540.10">
    <property type="entry name" value="Rhomboid-like"/>
    <property type="match status" value="1"/>
</dbReference>
<evidence type="ECO:0000256" key="4">
    <source>
        <dbReference type="ARBA" id="ARBA00022989"/>
    </source>
</evidence>
<accession>A0AAV7EPL7</accession>
<keyword evidence="10" id="KW-1185">Reference proteome</keyword>
<evidence type="ECO:0000256" key="7">
    <source>
        <dbReference type="SAM" id="Phobius"/>
    </source>
</evidence>
<feature type="domain" description="Peptidase S54 rhomboid" evidence="8">
    <location>
        <begin position="314"/>
        <end position="452"/>
    </location>
</feature>
<dbReference type="PANTHER" id="PTHR43731:SF30">
    <property type="entry name" value="RHOMBOID-LIKE PROTEIN 9, CHLOROPLASTIC"/>
    <property type="match status" value="1"/>
</dbReference>
<evidence type="ECO:0000313" key="10">
    <source>
        <dbReference type="Proteomes" id="UP000825729"/>
    </source>
</evidence>
<feature type="transmembrane region" description="Helical" evidence="7">
    <location>
        <begin position="377"/>
        <end position="395"/>
    </location>
</feature>